<evidence type="ECO:0000256" key="2">
    <source>
        <dbReference type="ARBA" id="ARBA00023015"/>
    </source>
</evidence>
<dbReference type="AlphaFoldDB" id="A0AA37VPF6"/>
<reference evidence="5" key="1">
    <citation type="submission" date="2023-01" db="EMBL/GenBank/DDBJ databases">
        <title>Whole-genome sequence of Pseudomonas putida NBRC 14671.</title>
        <authorList>
            <person name="Morohoshi T."/>
            <person name="Someya N."/>
        </authorList>
    </citation>
    <scope>NUCLEOTIDE SEQUENCE</scope>
    <source>
        <strain evidence="5">NBRC 14671</strain>
    </source>
</reference>
<sequence>MRDLTLDDFLLRDHLLVSSGGYVGVVDEALASLSKTRRVEAATSHFAAVPNLLWGSDSVATLPTHAALALSRTGAVELHPCPVKIPRYSMELGWRVDSTRDPAIQMVADLISDTIADLANSDFILNKIDAST</sequence>
<accession>A0AA37VPF6</accession>
<gene>
    <name evidence="5" type="ORF">PPUN14671_46850</name>
</gene>
<keyword evidence="3" id="KW-0238">DNA-binding</keyword>
<protein>
    <recommendedName>
        <fullName evidence="7">LysR substrate-binding domain-containing protein</fullName>
    </recommendedName>
</protein>
<keyword evidence="4" id="KW-0804">Transcription</keyword>
<dbReference type="Proteomes" id="UP001161257">
    <property type="component" value="Unassembled WGS sequence"/>
</dbReference>
<dbReference type="InterPro" id="IPR050389">
    <property type="entry name" value="LysR-type_TF"/>
</dbReference>
<evidence type="ECO:0000313" key="5">
    <source>
        <dbReference type="EMBL" id="GLO37848.1"/>
    </source>
</evidence>
<proteinExistence type="inferred from homology"/>
<evidence type="ECO:0000256" key="4">
    <source>
        <dbReference type="ARBA" id="ARBA00023163"/>
    </source>
</evidence>
<organism evidence="5 6">
    <name type="scientific">Pseudomonas putida</name>
    <name type="common">Arthrobacter siderocapsulatus</name>
    <dbReference type="NCBI Taxonomy" id="303"/>
    <lineage>
        <taxon>Bacteria</taxon>
        <taxon>Pseudomonadati</taxon>
        <taxon>Pseudomonadota</taxon>
        <taxon>Gammaproteobacteria</taxon>
        <taxon>Pseudomonadales</taxon>
        <taxon>Pseudomonadaceae</taxon>
        <taxon>Pseudomonas</taxon>
    </lineage>
</organism>
<evidence type="ECO:0000256" key="3">
    <source>
        <dbReference type="ARBA" id="ARBA00023125"/>
    </source>
</evidence>
<dbReference type="PANTHER" id="PTHR30118:SF15">
    <property type="entry name" value="TRANSCRIPTIONAL REGULATORY PROTEIN"/>
    <property type="match status" value="1"/>
</dbReference>
<evidence type="ECO:0008006" key="7">
    <source>
        <dbReference type="Google" id="ProtNLM"/>
    </source>
</evidence>
<keyword evidence="2" id="KW-0805">Transcription regulation</keyword>
<comment type="caution">
    <text evidence="5">The sequence shown here is derived from an EMBL/GenBank/DDBJ whole genome shotgun (WGS) entry which is preliminary data.</text>
</comment>
<dbReference type="GO" id="GO:0003677">
    <property type="term" value="F:DNA binding"/>
    <property type="evidence" value="ECO:0007669"/>
    <property type="project" value="UniProtKB-KW"/>
</dbReference>
<evidence type="ECO:0000313" key="6">
    <source>
        <dbReference type="Proteomes" id="UP001161257"/>
    </source>
</evidence>
<dbReference type="Gene3D" id="3.40.190.10">
    <property type="entry name" value="Periplasmic binding protein-like II"/>
    <property type="match status" value="2"/>
</dbReference>
<dbReference type="SUPFAM" id="SSF53850">
    <property type="entry name" value="Periplasmic binding protein-like II"/>
    <property type="match status" value="1"/>
</dbReference>
<evidence type="ECO:0000256" key="1">
    <source>
        <dbReference type="ARBA" id="ARBA00009437"/>
    </source>
</evidence>
<dbReference type="GO" id="GO:0006355">
    <property type="term" value="P:regulation of DNA-templated transcription"/>
    <property type="evidence" value="ECO:0007669"/>
    <property type="project" value="TreeGrafter"/>
</dbReference>
<dbReference type="EMBL" id="BSKJ01000013">
    <property type="protein sequence ID" value="GLO37848.1"/>
    <property type="molecule type" value="Genomic_DNA"/>
</dbReference>
<name>A0AA37VPF6_PSEPU</name>
<dbReference type="PANTHER" id="PTHR30118">
    <property type="entry name" value="HTH-TYPE TRANSCRIPTIONAL REGULATOR LEUO-RELATED"/>
    <property type="match status" value="1"/>
</dbReference>
<comment type="similarity">
    <text evidence="1">Belongs to the LysR transcriptional regulatory family.</text>
</comment>